<evidence type="ECO:0000313" key="5">
    <source>
        <dbReference type="Proteomes" id="UP001154259"/>
    </source>
</evidence>
<comment type="caution">
    <text evidence="2">The sequence shown here is derived from an EMBL/GenBank/DDBJ whole genome shotgun (WGS) entry which is preliminary data.</text>
</comment>
<dbReference type="EMBL" id="CAMXCM010000001">
    <property type="protein sequence ID" value="CAI3922096.1"/>
    <property type="molecule type" value="Genomic_DNA"/>
</dbReference>
<evidence type="ECO:0000313" key="4">
    <source>
        <dbReference type="Proteomes" id="UP001154255"/>
    </source>
</evidence>
<accession>A0A9W4X5E0</accession>
<feature type="transmembrane region" description="Helical" evidence="1">
    <location>
        <begin position="411"/>
        <end position="430"/>
    </location>
</feature>
<feature type="transmembrane region" description="Helical" evidence="1">
    <location>
        <begin position="81"/>
        <end position="103"/>
    </location>
</feature>
<organism evidence="2 4">
    <name type="scientific">Commensalibacter communis</name>
    <dbReference type="NCBI Taxonomy" id="2972786"/>
    <lineage>
        <taxon>Bacteria</taxon>
        <taxon>Pseudomonadati</taxon>
        <taxon>Pseudomonadota</taxon>
        <taxon>Alphaproteobacteria</taxon>
        <taxon>Acetobacterales</taxon>
        <taxon>Acetobacteraceae</taxon>
    </lineage>
</organism>
<gene>
    <name evidence="3" type="ORF">R53529_LOCUS1098</name>
    <name evidence="2" type="ORF">R53530_LOCUS2</name>
</gene>
<protein>
    <submittedName>
        <fullName evidence="2">Uncharacterized protein</fullName>
    </submittedName>
</protein>
<sequence>MRINSVLYFNALISILLITINTSLKLDNIDIRIFEIIILSIIILPDFIRKIKKKLLWIMISQLLISIVISYYYNINIEKNIIYSLHFVDIVIFLLFMNLYSVIFKETNIKKSFLQLLYRVNIRLRKATLLTIAIISGFGLSLGTSLVLSQIFEKKDYFITALLSRAIILSMMLFPVTATTATLIVIYSDLSIFSIIITILPIFLMGFLANFYLNKNTISLPKNIDTIREKKVNLLPFAISFITVITLIYFSIPILLALCWGAIIGFLSLERGKRNIKKLGVHLTKSMGLLKSEMSLFLITGLLVGNISNLQLQMHYNIPENLQIYIVPPLLVAIFICTALLSLHPMVVFGFIYPLSISFINAIPHNLLYCIWTVCFAASLLMSPVSIISITSSMCSGLSVINCSYKMHWRFVAILSISMIIYIYLYSYFFL</sequence>
<keyword evidence="1" id="KW-0472">Membrane</keyword>
<feature type="transmembrane region" description="Helical" evidence="1">
    <location>
        <begin position="55"/>
        <end position="75"/>
    </location>
</feature>
<dbReference type="EMBL" id="CAMXCS010000001">
    <property type="protein sequence ID" value="CAI3940741.1"/>
    <property type="molecule type" value="Genomic_DNA"/>
</dbReference>
<feature type="transmembrane region" description="Helical" evidence="1">
    <location>
        <begin position="192"/>
        <end position="214"/>
    </location>
</feature>
<keyword evidence="1" id="KW-0812">Transmembrane</keyword>
<name>A0A9W4X5E0_9PROT</name>
<feature type="transmembrane region" description="Helical" evidence="1">
    <location>
        <begin position="7"/>
        <end position="25"/>
    </location>
</feature>
<keyword evidence="1" id="KW-1133">Transmembrane helix</keyword>
<feature type="transmembrane region" description="Helical" evidence="1">
    <location>
        <begin position="288"/>
        <end position="310"/>
    </location>
</feature>
<proteinExistence type="predicted"/>
<feature type="transmembrane region" description="Helical" evidence="1">
    <location>
        <begin position="234"/>
        <end position="267"/>
    </location>
</feature>
<dbReference type="RefSeq" id="WP_271789510.1">
    <property type="nucleotide sequence ID" value="NZ_CAMXCM010000001.1"/>
</dbReference>
<dbReference type="Proteomes" id="UP001154259">
    <property type="component" value="Unassembled WGS sequence"/>
</dbReference>
<evidence type="ECO:0000313" key="2">
    <source>
        <dbReference type="EMBL" id="CAI3922096.1"/>
    </source>
</evidence>
<feature type="transmembrane region" description="Helical" evidence="1">
    <location>
        <begin position="31"/>
        <end position="48"/>
    </location>
</feature>
<reference evidence="2" key="1">
    <citation type="submission" date="2022-10" db="EMBL/GenBank/DDBJ databases">
        <authorList>
            <person name="Botero Cardona J."/>
        </authorList>
    </citation>
    <scope>NUCLEOTIDE SEQUENCE</scope>
    <source>
        <strain evidence="2">LMG 31819</strain>
        <strain evidence="3">R-53529</strain>
    </source>
</reference>
<evidence type="ECO:0000313" key="3">
    <source>
        <dbReference type="EMBL" id="CAI3940741.1"/>
    </source>
</evidence>
<dbReference type="Proteomes" id="UP001154255">
    <property type="component" value="Unassembled WGS sequence"/>
</dbReference>
<feature type="transmembrane region" description="Helical" evidence="1">
    <location>
        <begin position="158"/>
        <end position="185"/>
    </location>
</feature>
<dbReference type="AlphaFoldDB" id="A0A9W4X5E0"/>
<feature type="transmembrane region" description="Helical" evidence="1">
    <location>
        <begin position="367"/>
        <end position="391"/>
    </location>
</feature>
<feature type="transmembrane region" description="Helical" evidence="1">
    <location>
        <begin position="129"/>
        <end position="152"/>
    </location>
</feature>
<keyword evidence="5" id="KW-1185">Reference proteome</keyword>
<evidence type="ECO:0000256" key="1">
    <source>
        <dbReference type="SAM" id="Phobius"/>
    </source>
</evidence>
<feature type="transmembrane region" description="Helical" evidence="1">
    <location>
        <begin position="330"/>
        <end position="355"/>
    </location>
</feature>